<name>A0A1B1TAC4_9ARCH</name>
<organism evidence="1">
    <name type="scientific">uncultured Poseidoniia archaeon</name>
    <dbReference type="NCBI Taxonomy" id="1697135"/>
    <lineage>
        <taxon>Archaea</taxon>
        <taxon>Methanobacteriati</taxon>
        <taxon>Thermoplasmatota</taxon>
        <taxon>Candidatus Poseidoniia</taxon>
        <taxon>environmental samples</taxon>
    </lineage>
</organism>
<evidence type="ECO:0000313" key="1">
    <source>
        <dbReference type="EMBL" id="ANV79220.1"/>
    </source>
</evidence>
<sequence length="237" mass="25483">MSFMDDLMNNRDKQIMAISIVFFVLAFPTYFFLSAANADSSANLTAVTLYEIDGEYTYIELDAGDEFIPNGDPLMIDDLHTDAIDDAEDLNIIGVRMTMSYTEAEEANGAGCAGPLGGQPAADTITGMTMHGDYNETASGSNEADSGSHTVVSVWVNTSLIDEEIVLMSKGEIISEIDSDGAGLGAYSAEISVDAQAGNAPSPLCQRSDDGEDVTYTIELIVFDYDIKPFFEVIEEL</sequence>
<proteinExistence type="predicted"/>
<reference evidence="1" key="2">
    <citation type="submission" date="2016-12" db="EMBL/GenBank/DDBJ databases">
        <authorList>
            <person name="Song W.-J."/>
            <person name="Kurnit D.M."/>
        </authorList>
    </citation>
    <scope>NUCLEOTIDE SEQUENCE</scope>
</reference>
<dbReference type="EMBL" id="KP211816">
    <property type="protein sequence ID" value="ANV79220.1"/>
    <property type="molecule type" value="Genomic_DNA"/>
</dbReference>
<protein>
    <submittedName>
        <fullName evidence="1">Uncharacterized protein</fullName>
    </submittedName>
</protein>
<accession>A0A1B1TAC4</accession>
<dbReference type="AlphaFoldDB" id="A0A1B1TAC4"/>
<reference evidence="1" key="1">
    <citation type="journal article" date="2015" name="ISME J.">
        <title>A new class of marine Euryarchaeota group II from the Mediterranean deep chlorophyll maximum.</title>
        <authorList>
            <person name="Martin-Cuadrado A.B."/>
            <person name="Garcia-Heredia I."/>
            <person name="Molto A.G."/>
            <person name="Lopez-Ubeda R."/>
            <person name="Kimes N."/>
            <person name="Lopez-Garcia P."/>
            <person name="Moreira D."/>
            <person name="Rodriguez-Valera F."/>
        </authorList>
    </citation>
    <scope>NUCLEOTIDE SEQUENCE</scope>
</reference>